<evidence type="ECO:0000256" key="5">
    <source>
        <dbReference type="SAM" id="Coils"/>
    </source>
</evidence>
<dbReference type="PANTHER" id="PTHR47053">
    <property type="entry name" value="MUREIN DD-ENDOPEPTIDASE MEPH-RELATED"/>
    <property type="match status" value="1"/>
</dbReference>
<evidence type="ECO:0000259" key="7">
    <source>
        <dbReference type="PROSITE" id="PS51935"/>
    </source>
</evidence>
<evidence type="ECO:0000256" key="1">
    <source>
        <dbReference type="ARBA" id="ARBA00007074"/>
    </source>
</evidence>
<dbReference type="InterPro" id="IPR038765">
    <property type="entry name" value="Papain-like_cys_pep_sf"/>
</dbReference>
<organism evidence="8 9">
    <name type="scientific">Actinoallomurus vinaceus</name>
    <dbReference type="NCBI Taxonomy" id="1080074"/>
    <lineage>
        <taxon>Bacteria</taxon>
        <taxon>Bacillati</taxon>
        <taxon>Actinomycetota</taxon>
        <taxon>Actinomycetes</taxon>
        <taxon>Streptosporangiales</taxon>
        <taxon>Thermomonosporaceae</taxon>
        <taxon>Actinoallomurus</taxon>
    </lineage>
</organism>
<reference evidence="9" key="1">
    <citation type="journal article" date="2019" name="Int. J. Syst. Evol. Microbiol.">
        <title>The Global Catalogue of Microorganisms (GCM) 10K type strain sequencing project: providing services to taxonomists for standard genome sequencing and annotation.</title>
        <authorList>
            <consortium name="The Broad Institute Genomics Platform"/>
            <consortium name="The Broad Institute Genome Sequencing Center for Infectious Disease"/>
            <person name="Wu L."/>
            <person name="Ma J."/>
        </authorList>
    </citation>
    <scope>NUCLEOTIDE SEQUENCE [LARGE SCALE GENOMIC DNA]</scope>
    <source>
        <strain evidence="9">JCM 17939</strain>
    </source>
</reference>
<comment type="similarity">
    <text evidence="1">Belongs to the peptidase C40 family.</text>
</comment>
<dbReference type="Gene3D" id="6.10.250.3150">
    <property type="match status" value="1"/>
</dbReference>
<protein>
    <submittedName>
        <fullName evidence="8">C40 family peptidase</fullName>
    </submittedName>
</protein>
<keyword evidence="9" id="KW-1185">Reference proteome</keyword>
<dbReference type="InterPro" id="IPR051202">
    <property type="entry name" value="Peptidase_C40"/>
</dbReference>
<feature type="compositionally biased region" description="Low complexity" evidence="6">
    <location>
        <begin position="227"/>
        <end position="240"/>
    </location>
</feature>
<evidence type="ECO:0000256" key="6">
    <source>
        <dbReference type="SAM" id="MobiDB-lite"/>
    </source>
</evidence>
<evidence type="ECO:0000313" key="9">
    <source>
        <dbReference type="Proteomes" id="UP001501442"/>
    </source>
</evidence>
<feature type="region of interest" description="Disordered" evidence="6">
    <location>
        <begin position="215"/>
        <end position="240"/>
    </location>
</feature>
<evidence type="ECO:0000313" key="8">
    <source>
        <dbReference type="EMBL" id="GAA4625541.1"/>
    </source>
</evidence>
<dbReference type="PROSITE" id="PS51935">
    <property type="entry name" value="NLPC_P60"/>
    <property type="match status" value="1"/>
</dbReference>
<dbReference type="Proteomes" id="UP001501442">
    <property type="component" value="Unassembled WGS sequence"/>
</dbReference>
<sequence>MGEGRAAIVATQRSADGSAVGWSVSGGISGRVLATLCIAASAALALPAGTADAKPKETLSQAKAKLTKLNSQVDHQDNVYNKAKSQWEAADKRLKALNSSVKQQRQSWADLRVRVAQMAASAYKDGSNGADIPTLVSAKDPQTVLDQMSAFAQVSKNRSTELTQFLNAAQLLQRQEAQAKQAATDLAQKKNAALAEKKKIEKSIEQQKALIKKLGPAADTGGGDDGGPVSSSCGSYSGSATGKARTVLVWAYSKCGIPYLYGGTGPRYDCSGLTMKAYAAAGVSIPRVVPDQYNATSRVSRANLSPGDLVFFDNLGHVGIYVGGGKFIHSPHTGSFVKIDSLSNPWYSSHYVGAGAL</sequence>
<gene>
    <name evidence="8" type="ORF">GCM10023196_030110</name>
</gene>
<dbReference type="Gene3D" id="3.90.1720.10">
    <property type="entry name" value="endopeptidase domain like (from Nostoc punctiforme)"/>
    <property type="match status" value="1"/>
</dbReference>
<comment type="caution">
    <text evidence="8">The sequence shown here is derived from an EMBL/GenBank/DDBJ whole genome shotgun (WGS) entry which is preliminary data.</text>
</comment>
<name>A0ABP8UB28_9ACTN</name>
<dbReference type="InterPro" id="IPR000064">
    <property type="entry name" value="NLP_P60_dom"/>
</dbReference>
<keyword evidence="4" id="KW-0788">Thiol protease</keyword>
<dbReference type="Pfam" id="PF00877">
    <property type="entry name" value="NLPC_P60"/>
    <property type="match status" value="1"/>
</dbReference>
<evidence type="ECO:0000256" key="3">
    <source>
        <dbReference type="ARBA" id="ARBA00022801"/>
    </source>
</evidence>
<dbReference type="SUPFAM" id="SSF54001">
    <property type="entry name" value="Cysteine proteinases"/>
    <property type="match status" value="1"/>
</dbReference>
<proteinExistence type="inferred from homology"/>
<dbReference type="EMBL" id="BAABHK010000003">
    <property type="protein sequence ID" value="GAA4625541.1"/>
    <property type="molecule type" value="Genomic_DNA"/>
</dbReference>
<feature type="domain" description="NlpC/P60" evidence="7">
    <location>
        <begin position="241"/>
        <end position="357"/>
    </location>
</feature>
<feature type="coiled-coil region" evidence="5">
    <location>
        <begin position="169"/>
        <end position="210"/>
    </location>
</feature>
<evidence type="ECO:0000256" key="2">
    <source>
        <dbReference type="ARBA" id="ARBA00022670"/>
    </source>
</evidence>
<keyword evidence="5" id="KW-0175">Coiled coil</keyword>
<evidence type="ECO:0000256" key="4">
    <source>
        <dbReference type="ARBA" id="ARBA00022807"/>
    </source>
</evidence>
<keyword evidence="2" id="KW-0645">Protease</keyword>
<dbReference type="PANTHER" id="PTHR47053:SF1">
    <property type="entry name" value="MUREIN DD-ENDOPEPTIDASE MEPH-RELATED"/>
    <property type="match status" value="1"/>
</dbReference>
<keyword evidence="3" id="KW-0378">Hydrolase</keyword>
<accession>A0ABP8UB28</accession>